<name>A0AAV2NLS2_9HYME</name>
<comment type="subcellular location">
    <subcellularLocation>
        <location evidence="1 6 7">Nucleus</location>
    </subcellularLocation>
</comment>
<evidence type="ECO:0000259" key="9">
    <source>
        <dbReference type="PROSITE" id="PS50071"/>
    </source>
</evidence>
<feature type="region of interest" description="Disordered" evidence="8">
    <location>
        <begin position="178"/>
        <end position="221"/>
    </location>
</feature>
<evidence type="ECO:0000256" key="6">
    <source>
        <dbReference type="PROSITE-ProRule" id="PRU00108"/>
    </source>
</evidence>
<dbReference type="InterPro" id="IPR001356">
    <property type="entry name" value="HD"/>
</dbReference>
<dbReference type="PROSITE" id="PS50071">
    <property type="entry name" value="HOMEOBOX_2"/>
    <property type="match status" value="1"/>
</dbReference>
<keyword evidence="3 6" id="KW-0371">Homeobox</keyword>
<evidence type="ECO:0000313" key="10">
    <source>
        <dbReference type="EMBL" id="CAL1680779.1"/>
    </source>
</evidence>
<feature type="compositionally biased region" description="Acidic residues" evidence="8">
    <location>
        <begin position="211"/>
        <end position="221"/>
    </location>
</feature>
<dbReference type="PRINTS" id="PR00031">
    <property type="entry name" value="HTHREPRESSR"/>
</dbReference>
<evidence type="ECO:0000256" key="2">
    <source>
        <dbReference type="ARBA" id="ARBA00023125"/>
    </source>
</evidence>
<dbReference type="PANTHER" id="PTHR46808:SF1">
    <property type="entry name" value="H2.0-LIKE HOMEOBOX PROTEIN"/>
    <property type="match status" value="1"/>
</dbReference>
<evidence type="ECO:0000256" key="3">
    <source>
        <dbReference type="ARBA" id="ARBA00023155"/>
    </source>
</evidence>
<organism evidence="10 11">
    <name type="scientific">Lasius platythorax</name>
    <dbReference type="NCBI Taxonomy" id="488582"/>
    <lineage>
        <taxon>Eukaryota</taxon>
        <taxon>Metazoa</taxon>
        <taxon>Ecdysozoa</taxon>
        <taxon>Arthropoda</taxon>
        <taxon>Hexapoda</taxon>
        <taxon>Insecta</taxon>
        <taxon>Pterygota</taxon>
        <taxon>Neoptera</taxon>
        <taxon>Endopterygota</taxon>
        <taxon>Hymenoptera</taxon>
        <taxon>Apocrita</taxon>
        <taxon>Aculeata</taxon>
        <taxon>Formicoidea</taxon>
        <taxon>Formicidae</taxon>
        <taxon>Formicinae</taxon>
        <taxon>Lasius</taxon>
        <taxon>Lasius</taxon>
    </lineage>
</organism>
<dbReference type="GO" id="GO:0043565">
    <property type="term" value="F:sequence-specific DNA binding"/>
    <property type="evidence" value="ECO:0007669"/>
    <property type="project" value="TreeGrafter"/>
</dbReference>
<dbReference type="CDD" id="cd00086">
    <property type="entry name" value="homeodomain"/>
    <property type="match status" value="1"/>
</dbReference>
<feature type="domain" description="Homeobox" evidence="9">
    <location>
        <begin position="119"/>
        <end position="179"/>
    </location>
</feature>
<gene>
    <name evidence="10" type="ORF">LPLAT_LOCUS6740</name>
</gene>
<dbReference type="PANTHER" id="PTHR46808">
    <property type="entry name" value="H2.0-LIKE HOMEOBOX PROTEIN"/>
    <property type="match status" value="1"/>
</dbReference>
<dbReference type="SMART" id="SM00389">
    <property type="entry name" value="HOX"/>
    <property type="match status" value="1"/>
</dbReference>
<dbReference type="Pfam" id="PF00046">
    <property type="entry name" value="Homeodomain"/>
    <property type="match status" value="1"/>
</dbReference>
<dbReference type="InterPro" id="IPR017970">
    <property type="entry name" value="Homeobox_CS"/>
</dbReference>
<dbReference type="InterPro" id="IPR020479">
    <property type="entry name" value="HD_metazoa"/>
</dbReference>
<evidence type="ECO:0000256" key="1">
    <source>
        <dbReference type="ARBA" id="ARBA00004123"/>
    </source>
</evidence>
<dbReference type="GO" id="GO:0005634">
    <property type="term" value="C:nucleus"/>
    <property type="evidence" value="ECO:0007669"/>
    <property type="project" value="UniProtKB-SubCell"/>
</dbReference>
<dbReference type="Proteomes" id="UP001497644">
    <property type="component" value="Chromosome 2"/>
</dbReference>
<feature type="DNA-binding region" description="Homeobox" evidence="6">
    <location>
        <begin position="121"/>
        <end position="180"/>
    </location>
</feature>
<evidence type="ECO:0000256" key="4">
    <source>
        <dbReference type="ARBA" id="ARBA00023242"/>
    </source>
</evidence>
<evidence type="ECO:0000256" key="7">
    <source>
        <dbReference type="RuleBase" id="RU000682"/>
    </source>
</evidence>
<dbReference type="InterPro" id="IPR009057">
    <property type="entry name" value="Homeodomain-like_sf"/>
</dbReference>
<keyword evidence="2 6" id="KW-0238">DNA-binding</keyword>
<keyword evidence="11" id="KW-1185">Reference proteome</keyword>
<keyword evidence="4 6" id="KW-0539">Nucleus</keyword>
<dbReference type="GO" id="GO:0000981">
    <property type="term" value="F:DNA-binding transcription factor activity, RNA polymerase II-specific"/>
    <property type="evidence" value="ECO:0007669"/>
    <property type="project" value="InterPro"/>
</dbReference>
<sequence length="221" mass="24922">MIGSTHLMNNSNSKQLKFGMDRILSNEIRTKKTDILKPLAIQLPPICCACIESCGQCKSIRACMSFPHAHSSLSEGITSTSTGVMELGTLYRPASLRPVLRTPISSSSTMNSSETNTRRKRSWSRAVFSSLQRKGLERRFSLQKYITKPDRRQLAATLGLTDAQVKVWFQNRRMKWRHTRESESAAGPDSTQKDFSQKLIKPNANDTTQQNEEDVEIDVDL</sequence>
<dbReference type="PRINTS" id="PR00024">
    <property type="entry name" value="HOMEOBOX"/>
</dbReference>
<reference evidence="10" key="1">
    <citation type="submission" date="2024-04" db="EMBL/GenBank/DDBJ databases">
        <authorList>
            <consortium name="Molecular Ecology Group"/>
        </authorList>
    </citation>
    <scope>NUCLEOTIDE SEQUENCE</scope>
</reference>
<dbReference type="PROSITE" id="PS00027">
    <property type="entry name" value="HOMEOBOX_1"/>
    <property type="match status" value="1"/>
</dbReference>
<comment type="similarity">
    <text evidence="5">Belongs to the H2.0 homeobox family.</text>
</comment>
<dbReference type="AlphaFoldDB" id="A0AAV2NLS2"/>
<proteinExistence type="inferred from homology"/>
<accession>A0AAV2NLS2</accession>
<dbReference type="Gene3D" id="1.10.10.60">
    <property type="entry name" value="Homeodomain-like"/>
    <property type="match status" value="1"/>
</dbReference>
<protein>
    <recommendedName>
        <fullName evidence="9">Homeobox domain-containing protein</fullName>
    </recommendedName>
</protein>
<dbReference type="EMBL" id="OZ034825">
    <property type="protein sequence ID" value="CAL1680779.1"/>
    <property type="molecule type" value="Genomic_DNA"/>
</dbReference>
<evidence type="ECO:0000256" key="8">
    <source>
        <dbReference type="SAM" id="MobiDB-lite"/>
    </source>
</evidence>
<dbReference type="InterPro" id="IPR000047">
    <property type="entry name" value="HTH_motif"/>
</dbReference>
<evidence type="ECO:0000313" key="11">
    <source>
        <dbReference type="Proteomes" id="UP001497644"/>
    </source>
</evidence>
<dbReference type="InterPro" id="IPR052497">
    <property type="entry name" value="H2.0_Homeobox_TF"/>
</dbReference>
<dbReference type="SUPFAM" id="SSF46689">
    <property type="entry name" value="Homeodomain-like"/>
    <property type="match status" value="1"/>
</dbReference>
<evidence type="ECO:0000256" key="5">
    <source>
        <dbReference type="ARBA" id="ARBA00038504"/>
    </source>
</evidence>